<feature type="compositionally biased region" description="Basic and acidic residues" evidence="5">
    <location>
        <begin position="1"/>
        <end position="12"/>
    </location>
</feature>
<sequence>MGNNEEPHKYMKVEQTNSAPASEGGGGGDTSTVSIASVPLASTATVVMTPGSLMAIQQQQQPLNQVRKVRDELDPAPHHTPSDIKVLEILKRIRDEGNVGDDDVPPPKRKPGRSKMTEHPSFVRQTPTPVLPQPSSSLTTTNTTSTVLPYPLDSFKVPISATMTPTATNLRPKSVSSTPSTTQFRPNGTAPQTILLTTTNGTAPNIVTSGTSLTLIQQKPPATQPASVAAKPQQLELILPNGLRIPVSATTCAAQSETKFTPISAAKTGSLMSPSLSSITTTTITTTTTTTTTQSSNQTTSTQQSITSQPSSTTSTSSNTQQICSCSRSKCLKLYCDCFAAGRACGESCNCRHCYNNLADDETKQTRDVAVRTALSRNPLAFKPKIEDSGKHVLGCRCKRSHCSKGYCECYLAKIPCNQRCRCLGCSNDDGSSSNPSSTSSTTSVTSTVKPNDVKLAFLTPTQMQQLGVSAGSAVSSLGVVKANILPTNADGSAANAPRTFTLNWPIKALTTANGTANLLTPSAGEQSTTTTTTEVPSIIFPQSFLTAVANQQNSTSVQQDLLKCLSSVLPQATGSAAGTQLIVPSLVQAAAAVPSTAGQTVEGGQSTVSLSTKTAEDQNGEESMNGRGDNSEDPDNYTGYTEEELAFMQRLQENRNSSEGTSQLKNENAAGTAEGGEGEPPCTHSDHPSSTPPDSVREDISAKLNSMFATLWRGSQVFINPQPPPPPVEQLQRQQACCQASERSSSLGPLSPQSAPPSLCPPTGTEERINLLSRKSDEVLFLKQKVSDLEAQIAQLTELIRTQGDVMSQLSDTIERLQQQYRTLSPTTSQVNNTATNNDGSEQ</sequence>
<gene>
    <name evidence="7" type="ORF">HDID_LOCUS7137</name>
    <name evidence="8" type="ORF">WMSIL1_LOCUS12441</name>
</gene>
<keyword evidence="4" id="KW-0175">Coiled coil</keyword>
<feature type="compositionally biased region" description="Polar residues" evidence="5">
    <location>
        <begin position="655"/>
        <end position="666"/>
    </location>
</feature>
<protein>
    <submittedName>
        <fullName evidence="11">CRC domain-containing protein</fullName>
    </submittedName>
</protein>
<dbReference type="WBParaSite" id="HDID_0000713901-mRNA-1">
    <property type="protein sequence ID" value="HDID_0000713901-mRNA-1"/>
    <property type="gene ID" value="HDID_0000713901"/>
</dbReference>
<proteinExistence type="inferred from homology"/>
<keyword evidence="3" id="KW-0539">Nucleus</keyword>
<feature type="compositionally biased region" description="Polar residues" evidence="5">
    <location>
        <begin position="737"/>
        <end position="754"/>
    </location>
</feature>
<evidence type="ECO:0000313" key="10">
    <source>
        <dbReference type="Proteomes" id="UP000321570"/>
    </source>
</evidence>
<reference evidence="8 10" key="3">
    <citation type="submission" date="2019-07" db="EMBL/GenBank/DDBJ databases">
        <authorList>
            <person name="Jastrzebski P J."/>
            <person name="Paukszto L."/>
            <person name="Jastrzebski P J."/>
        </authorList>
    </citation>
    <scope>NUCLEOTIDE SEQUENCE [LARGE SCALE GENOMIC DNA]</scope>
    <source>
        <strain evidence="8 10">WMS-il1</strain>
    </source>
</reference>
<dbReference type="InterPro" id="IPR005172">
    <property type="entry name" value="CRC"/>
</dbReference>
<feature type="region of interest" description="Disordered" evidence="5">
    <location>
        <begin position="428"/>
        <end position="447"/>
    </location>
</feature>
<organism evidence="11">
    <name type="scientific">Hymenolepis diminuta</name>
    <name type="common">Rat tapeworm</name>
    <dbReference type="NCBI Taxonomy" id="6216"/>
    <lineage>
        <taxon>Eukaryota</taxon>
        <taxon>Metazoa</taxon>
        <taxon>Spiralia</taxon>
        <taxon>Lophotrochozoa</taxon>
        <taxon>Platyhelminthes</taxon>
        <taxon>Cestoda</taxon>
        <taxon>Eucestoda</taxon>
        <taxon>Cyclophyllidea</taxon>
        <taxon>Hymenolepididae</taxon>
        <taxon>Hymenolepis</taxon>
    </lineage>
</organism>
<feature type="region of interest" description="Disordered" evidence="5">
    <location>
        <begin position="170"/>
        <end position="189"/>
    </location>
</feature>
<dbReference type="InterPro" id="IPR028307">
    <property type="entry name" value="Lin-54_fam"/>
</dbReference>
<reference evidence="11" key="1">
    <citation type="submission" date="2016-04" db="UniProtKB">
        <authorList>
            <consortium name="WormBaseParasite"/>
        </authorList>
    </citation>
    <scope>IDENTIFICATION</scope>
</reference>
<feature type="region of interest" description="Disordered" evidence="5">
    <location>
        <begin position="718"/>
        <end position="765"/>
    </location>
</feature>
<evidence type="ECO:0000313" key="11">
    <source>
        <dbReference type="WBParaSite" id="HDID_0000713901-mRNA-1"/>
    </source>
</evidence>
<dbReference type="STRING" id="6216.A0A0R3SQ24"/>
<dbReference type="AlphaFoldDB" id="A0A0R3SQ24"/>
<evidence type="ECO:0000313" key="8">
    <source>
        <dbReference type="EMBL" id="VUZ54306.1"/>
    </source>
</evidence>
<dbReference type="SMART" id="SM01114">
    <property type="entry name" value="CXC"/>
    <property type="match status" value="2"/>
</dbReference>
<dbReference type="OrthoDB" id="6283463at2759"/>
<dbReference type="Proteomes" id="UP000321570">
    <property type="component" value="Unassembled WGS sequence"/>
</dbReference>
<evidence type="ECO:0000256" key="5">
    <source>
        <dbReference type="SAM" id="MobiDB-lite"/>
    </source>
</evidence>
<feature type="region of interest" description="Disordered" evidence="5">
    <location>
        <begin position="97"/>
        <end position="144"/>
    </location>
</feature>
<name>A0A0R3SQ24_HYMDI</name>
<evidence type="ECO:0000256" key="2">
    <source>
        <dbReference type="ARBA" id="ARBA00007267"/>
    </source>
</evidence>
<dbReference type="Pfam" id="PF03638">
    <property type="entry name" value="TCR"/>
    <property type="match status" value="2"/>
</dbReference>
<feature type="compositionally biased region" description="Polar residues" evidence="5">
    <location>
        <begin position="598"/>
        <end position="614"/>
    </location>
</feature>
<evidence type="ECO:0000259" key="6">
    <source>
        <dbReference type="PROSITE" id="PS51634"/>
    </source>
</evidence>
<dbReference type="GO" id="GO:0006355">
    <property type="term" value="P:regulation of DNA-templated transcription"/>
    <property type="evidence" value="ECO:0007669"/>
    <property type="project" value="TreeGrafter"/>
</dbReference>
<keyword evidence="10" id="KW-1185">Reference proteome</keyword>
<feature type="region of interest" description="Disordered" evidence="5">
    <location>
        <begin position="598"/>
        <end position="639"/>
    </location>
</feature>
<evidence type="ECO:0000256" key="1">
    <source>
        <dbReference type="ARBA" id="ARBA00004123"/>
    </source>
</evidence>
<evidence type="ECO:0000313" key="7">
    <source>
        <dbReference type="EMBL" id="VDL59455.1"/>
    </source>
</evidence>
<evidence type="ECO:0000256" key="4">
    <source>
        <dbReference type="SAM" id="Coils"/>
    </source>
</evidence>
<accession>A0A0R3SQ24</accession>
<evidence type="ECO:0000256" key="3">
    <source>
        <dbReference type="ARBA" id="ARBA00023242"/>
    </source>
</evidence>
<feature type="domain" description="CRC" evidence="6">
    <location>
        <begin position="320"/>
        <end position="431"/>
    </location>
</feature>
<feature type="region of interest" description="Disordered" evidence="5">
    <location>
        <begin position="1"/>
        <end position="33"/>
    </location>
</feature>
<dbReference type="PANTHER" id="PTHR12446">
    <property type="entry name" value="TESMIN/TSO1-RELATED"/>
    <property type="match status" value="1"/>
</dbReference>
<feature type="region of interest" description="Disordered" evidence="5">
    <location>
        <begin position="654"/>
        <end position="698"/>
    </location>
</feature>
<feature type="coiled-coil region" evidence="4">
    <location>
        <begin position="773"/>
        <end position="800"/>
    </location>
</feature>
<dbReference type="PROSITE" id="PS51634">
    <property type="entry name" value="CRC"/>
    <property type="match status" value="1"/>
</dbReference>
<evidence type="ECO:0000313" key="9">
    <source>
        <dbReference type="Proteomes" id="UP000274504"/>
    </source>
</evidence>
<feature type="compositionally biased region" description="Low complexity" evidence="5">
    <location>
        <begin position="125"/>
        <end position="144"/>
    </location>
</feature>
<feature type="compositionally biased region" description="Low complexity" evidence="5">
    <location>
        <begin position="432"/>
        <end position="447"/>
    </location>
</feature>
<dbReference type="PANTHER" id="PTHR12446:SF34">
    <property type="entry name" value="PROTEIN LIN-54 HOMOLOG"/>
    <property type="match status" value="1"/>
</dbReference>
<reference evidence="7 9" key="2">
    <citation type="submission" date="2018-11" db="EMBL/GenBank/DDBJ databases">
        <authorList>
            <consortium name="Pathogen Informatics"/>
        </authorList>
    </citation>
    <scope>NUCLEOTIDE SEQUENCE [LARGE SCALE GENOMIC DNA]</scope>
</reference>
<comment type="subcellular location">
    <subcellularLocation>
        <location evidence="1">Nucleus</location>
    </subcellularLocation>
</comment>
<dbReference type="Proteomes" id="UP000274504">
    <property type="component" value="Unassembled WGS sequence"/>
</dbReference>
<feature type="region of interest" description="Disordered" evidence="5">
    <location>
        <begin position="287"/>
        <end position="320"/>
    </location>
</feature>
<comment type="similarity">
    <text evidence="2">Belongs to the lin-54 family.</text>
</comment>
<dbReference type="EMBL" id="CABIJS010000632">
    <property type="protein sequence ID" value="VUZ54306.1"/>
    <property type="molecule type" value="Genomic_DNA"/>
</dbReference>
<dbReference type="EMBL" id="UYSG01010907">
    <property type="protein sequence ID" value="VDL59455.1"/>
    <property type="molecule type" value="Genomic_DNA"/>
</dbReference>
<dbReference type="GO" id="GO:0005634">
    <property type="term" value="C:nucleus"/>
    <property type="evidence" value="ECO:0007669"/>
    <property type="project" value="UniProtKB-SubCell"/>
</dbReference>
<dbReference type="InterPro" id="IPR033467">
    <property type="entry name" value="Tesmin/TSO1-like_CXC"/>
</dbReference>
<feature type="compositionally biased region" description="Low complexity" evidence="5">
    <location>
        <begin position="680"/>
        <end position="695"/>
    </location>
</feature>